<name>A0ABT8R1X6_9BACT</name>
<evidence type="ECO:0000313" key="2">
    <source>
        <dbReference type="Proteomes" id="UP001168528"/>
    </source>
</evidence>
<dbReference type="RefSeq" id="WP_302036900.1">
    <property type="nucleotide sequence ID" value="NZ_JAUKPO010000003.1"/>
</dbReference>
<dbReference type="Proteomes" id="UP001168528">
    <property type="component" value="Unassembled WGS sequence"/>
</dbReference>
<proteinExistence type="predicted"/>
<comment type="caution">
    <text evidence="1">The sequence shown here is derived from an EMBL/GenBank/DDBJ whole genome shotgun (WGS) entry which is preliminary data.</text>
</comment>
<sequence>MQEKVENKQISLFPSEVEKQEQPGDESWKKSIPAQVFLNHFFGISYHIEQLREVHGLHQKIYFVNHKPSLSSKDMEQIKKHLINSWSTEYALRSTAQLGDSNYLRNALHWTFPQAYYSVCEGLEAFLYTLGITSTNEEVIRREVGRLVVKGYYPHPVAFYAAGHYGDFKVHRLPLSDYKPSLNLAGKELEAQAQIGQFLRTTRKLRAKSVRQQVQANPTLALRSKRTGQIVEKFSQSHWNQLTWRFGYTTFFDLLGRLRISANHREIERFVEAEIDFKLFHQSLLTIVDYLNQIHESYIAQAMGLEAYKKWVESLPAHLSKGFVEKRLVHTIEPLLVLANEVSSTEENNLGLSA</sequence>
<keyword evidence="2" id="KW-1185">Reference proteome</keyword>
<accession>A0ABT8R1X6</accession>
<reference evidence="1" key="1">
    <citation type="submission" date="2023-07" db="EMBL/GenBank/DDBJ databases">
        <title>The genome sequence of Rhodocytophaga aerolata KACC 12507.</title>
        <authorList>
            <person name="Zhang X."/>
        </authorList>
    </citation>
    <scope>NUCLEOTIDE SEQUENCE</scope>
    <source>
        <strain evidence="1">KACC 12507</strain>
    </source>
</reference>
<protein>
    <submittedName>
        <fullName evidence="1">Uncharacterized protein</fullName>
    </submittedName>
</protein>
<gene>
    <name evidence="1" type="ORF">Q0590_07545</name>
</gene>
<dbReference type="EMBL" id="JAUKPO010000003">
    <property type="protein sequence ID" value="MDO1446099.1"/>
    <property type="molecule type" value="Genomic_DNA"/>
</dbReference>
<organism evidence="1 2">
    <name type="scientific">Rhodocytophaga aerolata</name>
    <dbReference type="NCBI Taxonomy" id="455078"/>
    <lineage>
        <taxon>Bacteria</taxon>
        <taxon>Pseudomonadati</taxon>
        <taxon>Bacteroidota</taxon>
        <taxon>Cytophagia</taxon>
        <taxon>Cytophagales</taxon>
        <taxon>Rhodocytophagaceae</taxon>
        <taxon>Rhodocytophaga</taxon>
    </lineage>
</organism>
<evidence type="ECO:0000313" key="1">
    <source>
        <dbReference type="EMBL" id="MDO1446099.1"/>
    </source>
</evidence>